<dbReference type="KEGG" id="aper:A0U91_16925"/>
<protein>
    <submittedName>
        <fullName evidence="1">Uncharacterized protein</fullName>
    </submittedName>
</protein>
<reference evidence="1 2" key="1">
    <citation type="submission" date="2016-03" db="EMBL/GenBank/DDBJ databases">
        <title>Acetic acid bacteria sequencing.</title>
        <authorList>
            <person name="Brandt J."/>
            <person name="Jakob F."/>
            <person name="Vogel R.F."/>
        </authorList>
    </citation>
    <scope>NUCLEOTIDE SEQUENCE [LARGE SCALE GENOMIC DNA]</scope>
    <source>
        <strain evidence="1 2">TMW2.1084</strain>
        <plasmid evidence="2">pac1084_1</plasmid>
    </source>
</reference>
<evidence type="ECO:0000313" key="1">
    <source>
        <dbReference type="EMBL" id="AQT06685.1"/>
    </source>
</evidence>
<dbReference type="Proteomes" id="UP000189055">
    <property type="component" value="Plasmid pAC1084_1"/>
</dbReference>
<gene>
    <name evidence="1" type="ORF">A0U91_16925</name>
</gene>
<organism evidence="1 2">
    <name type="scientific">Acetobacter persici</name>
    <dbReference type="NCBI Taxonomy" id="1076596"/>
    <lineage>
        <taxon>Bacteria</taxon>
        <taxon>Pseudomonadati</taxon>
        <taxon>Pseudomonadota</taxon>
        <taxon>Alphaproteobacteria</taxon>
        <taxon>Acetobacterales</taxon>
        <taxon>Acetobacteraceae</taxon>
        <taxon>Acetobacter</taxon>
    </lineage>
</organism>
<accession>A0A1U9LJP8</accession>
<proteinExistence type="predicted"/>
<dbReference type="EMBL" id="CP014688">
    <property type="protein sequence ID" value="AQT06685.1"/>
    <property type="molecule type" value="Genomic_DNA"/>
</dbReference>
<dbReference type="AlphaFoldDB" id="A0A1U9LJP8"/>
<name>A0A1U9LJP8_9PROT</name>
<keyword evidence="1" id="KW-0614">Plasmid</keyword>
<evidence type="ECO:0000313" key="2">
    <source>
        <dbReference type="Proteomes" id="UP000189055"/>
    </source>
</evidence>
<geneLocation type="plasmid" evidence="2">
    <name>pac1084_1</name>
</geneLocation>
<sequence>MCRDEQYHHDHGCQTHTPPSPVQALDGVILTDKLWDFTVPLEPEKFIVRFNSSGNANCMRDRTIKPHDLQGVREYSGTELKGRLNALILEVLPDMAIDYIQH</sequence>